<dbReference type="SMART" id="SM00490">
    <property type="entry name" value="HELICc"/>
    <property type="match status" value="1"/>
</dbReference>
<dbReference type="GO" id="GO:0005524">
    <property type="term" value="F:ATP binding"/>
    <property type="evidence" value="ECO:0007669"/>
    <property type="project" value="UniProtKB-KW"/>
</dbReference>
<dbReference type="GO" id="GO:0004386">
    <property type="term" value="F:helicase activity"/>
    <property type="evidence" value="ECO:0007669"/>
    <property type="project" value="UniProtKB-KW"/>
</dbReference>
<gene>
    <name evidence="8" type="ORF">SAMN05216548_10282</name>
</gene>
<dbReference type="AlphaFoldDB" id="A0A1H9C8C6"/>
<dbReference type="Proteomes" id="UP000199647">
    <property type="component" value="Unassembled WGS sequence"/>
</dbReference>
<evidence type="ECO:0000256" key="2">
    <source>
        <dbReference type="ARBA" id="ARBA00022801"/>
    </source>
</evidence>
<evidence type="ECO:0000256" key="4">
    <source>
        <dbReference type="ARBA" id="ARBA00022840"/>
    </source>
</evidence>
<dbReference type="PROSITE" id="PS51194">
    <property type="entry name" value="HELICASE_CTER"/>
    <property type="match status" value="1"/>
</dbReference>
<dbReference type="OrthoDB" id="9807155at2"/>
<dbReference type="Pfam" id="PF00271">
    <property type="entry name" value="Helicase_C"/>
    <property type="match status" value="1"/>
</dbReference>
<evidence type="ECO:0000256" key="1">
    <source>
        <dbReference type="ARBA" id="ARBA00022741"/>
    </source>
</evidence>
<name>A0A1H9C8C6_9HYPH</name>
<feature type="compositionally biased region" description="Low complexity" evidence="5">
    <location>
        <begin position="978"/>
        <end position="987"/>
    </location>
</feature>
<dbReference type="SUPFAM" id="SSF52540">
    <property type="entry name" value="P-loop containing nucleoside triphosphate hydrolases"/>
    <property type="match status" value="2"/>
</dbReference>
<evidence type="ECO:0000259" key="7">
    <source>
        <dbReference type="PROSITE" id="PS51194"/>
    </source>
</evidence>
<dbReference type="PANTHER" id="PTHR12131">
    <property type="entry name" value="ATP-DEPENDENT RNA AND DNA HELICASE"/>
    <property type="match status" value="1"/>
</dbReference>
<accession>A0A1H9C8C6</accession>
<dbReference type="InterPro" id="IPR014001">
    <property type="entry name" value="Helicase_ATP-bd"/>
</dbReference>
<evidence type="ECO:0000259" key="6">
    <source>
        <dbReference type="PROSITE" id="PS51192"/>
    </source>
</evidence>
<dbReference type="InterPro" id="IPR050699">
    <property type="entry name" value="RNA-DNA_Helicase"/>
</dbReference>
<feature type="compositionally biased region" description="Basic and acidic residues" evidence="5">
    <location>
        <begin position="1019"/>
        <end position="1101"/>
    </location>
</feature>
<feature type="region of interest" description="Disordered" evidence="5">
    <location>
        <begin position="818"/>
        <end position="1106"/>
    </location>
</feature>
<dbReference type="PANTHER" id="PTHR12131:SF1">
    <property type="entry name" value="ATP-DEPENDENT RNA HELICASE SUPV3L1, MITOCHONDRIAL-RELATED"/>
    <property type="match status" value="1"/>
</dbReference>
<evidence type="ECO:0000313" key="9">
    <source>
        <dbReference type="Proteomes" id="UP000199647"/>
    </source>
</evidence>
<feature type="compositionally biased region" description="Low complexity" evidence="5">
    <location>
        <begin position="919"/>
        <end position="946"/>
    </location>
</feature>
<dbReference type="InterPro" id="IPR027417">
    <property type="entry name" value="P-loop_NTPase"/>
</dbReference>
<feature type="compositionally biased region" description="Basic and acidic residues" evidence="5">
    <location>
        <begin position="992"/>
        <end position="1003"/>
    </location>
</feature>
<keyword evidence="9" id="KW-1185">Reference proteome</keyword>
<dbReference type="STRING" id="1855383.SAMN05216548_10282"/>
<dbReference type="RefSeq" id="WP_092495269.1">
    <property type="nucleotide sequence ID" value="NZ_FOFG01000002.1"/>
</dbReference>
<dbReference type="Pfam" id="PF22527">
    <property type="entry name" value="DEXQc_Suv3"/>
    <property type="match status" value="1"/>
</dbReference>
<dbReference type="PROSITE" id="PS51192">
    <property type="entry name" value="HELICASE_ATP_BIND_1"/>
    <property type="match status" value="1"/>
</dbReference>
<feature type="domain" description="Helicase C-terminal" evidence="7">
    <location>
        <begin position="163"/>
        <end position="328"/>
    </location>
</feature>
<feature type="domain" description="Helicase ATP-binding" evidence="6">
    <location>
        <begin position="8"/>
        <end position="155"/>
    </location>
</feature>
<organism evidence="8 9">
    <name type="scientific">Faunimonas pinastri</name>
    <dbReference type="NCBI Taxonomy" id="1855383"/>
    <lineage>
        <taxon>Bacteria</taxon>
        <taxon>Pseudomonadati</taxon>
        <taxon>Pseudomonadota</taxon>
        <taxon>Alphaproteobacteria</taxon>
        <taxon>Hyphomicrobiales</taxon>
        <taxon>Afifellaceae</taxon>
        <taxon>Faunimonas</taxon>
    </lineage>
</organism>
<protein>
    <submittedName>
        <fullName evidence="8">ATP-dependent RNA helicase SUPV3L1/SUV3</fullName>
    </submittedName>
</protein>
<sequence>MNPTQSRAGRWDSRNVTAVLGPTNTGKTHLAIERMLGHETGVIGLPLRLLAREVYTRVAERAGAHNVALITGEEKILPPNPRYWVSTVEAMPRETDAAFVAIDEVQLAADLERGHVFTDRILNLRGSQETLLLGAATMRGIIEQLLPGVHVVTRPRMSVLAYAGQKKITRLPERSAVVTFSADEVYAVAELIRRQRGGAAVVLGALSPRTRNKQVELYQNGDVDFLVATDAIGMGLNLDLDHVAFAADSKFDGHQFRELTAAELAQIAGRAGRHMRDGTFGVTGRVAPFPDPLVEAIESHRFEPVKTLQWRNGELDFSSLAALKESLERPASVAGLSKAPPTDDQVTLEMLARDGEIRDRAQGKTAVRRLWDVCRLPDYRRIAPAQHAQIVGDIFTFLSDGGVVPDDWIASQIRHANHTEGDIDTLSSRIAHIRTWTFVANQPDWLGDAVHWREEARAVEDALSDALHERLTKRFVDRRTSVLMRRLRENTMLEAEITVSGEVLVEGQHVGVLQGFRFTPDVQAEGAEAKALRAAAQKALATAIVDRAERLAKAADSEIILSSDGNLRWRGEPIGRLLATEDALKPRILILADEQLTGPARDMVEARLQSWLTTHIGTLLQPLMTLATDQTLTGIARGVAFRLVENYGVLDRRDVAEEIRSLDQEARAQLRRFGVRFGSHHIYLPALLKPAPSTLLAQLWALKEKDLEIPGLAELPAVSSSGRTSVNVETDFDPAVYRRFGFRVYGRRAIRIDILERLADLIRPALSWNAGSEGERPDGAVDGQRGFVVTQAMTSLLGASGEDMAVILKGLGYRMDRRPKPQPVAAETQPAEPVVPANETEEAPAASTIAESVPDAEVTPAAEIAPETAVTDEQAGLEAETQEASAPEETAPALDAHGEPEQVEEVAEPEQAVHEDEIAGAAAQEQEVAEAEPASVASEASASDGSVTEDTAASAEPDTIEVWQPAPHGGRGRGQGGRPNRQNARGGQTDEGEQRTGGRERRGGQNRGGQNRGGQNRASENRGEQRGEGPNRGETRAPQEGRTQEPREGQRQGRRPDQRPDNRSDQRGEQRRDRPDRGPRKPDQNRFQDRNPRPPRDRPVDPDNPFAALAALKSSLEKSGPK</sequence>
<proteinExistence type="predicted"/>
<dbReference type="GO" id="GO:0016787">
    <property type="term" value="F:hydrolase activity"/>
    <property type="evidence" value="ECO:0007669"/>
    <property type="project" value="UniProtKB-KW"/>
</dbReference>
<evidence type="ECO:0000313" key="8">
    <source>
        <dbReference type="EMBL" id="SEP97500.1"/>
    </source>
</evidence>
<dbReference type="InterPro" id="IPR055206">
    <property type="entry name" value="DEXQc_SUV3"/>
</dbReference>
<evidence type="ECO:0000256" key="5">
    <source>
        <dbReference type="SAM" id="MobiDB-lite"/>
    </source>
</evidence>
<dbReference type="Gene3D" id="3.40.50.300">
    <property type="entry name" value="P-loop containing nucleotide triphosphate hydrolases"/>
    <property type="match status" value="2"/>
</dbReference>
<keyword evidence="4" id="KW-0067">ATP-binding</keyword>
<dbReference type="InterPro" id="IPR001650">
    <property type="entry name" value="Helicase_C-like"/>
</dbReference>
<keyword evidence="3 8" id="KW-0347">Helicase</keyword>
<keyword evidence="2" id="KW-0378">Hydrolase</keyword>
<dbReference type="EMBL" id="FOFG01000002">
    <property type="protein sequence ID" value="SEP97500.1"/>
    <property type="molecule type" value="Genomic_DNA"/>
</dbReference>
<reference evidence="8 9" key="1">
    <citation type="submission" date="2016-10" db="EMBL/GenBank/DDBJ databases">
        <authorList>
            <person name="de Groot N.N."/>
        </authorList>
    </citation>
    <scope>NUCLEOTIDE SEQUENCE [LARGE SCALE GENOMIC DNA]</scope>
    <source>
        <strain evidence="8 9">A52C2</strain>
    </source>
</reference>
<keyword evidence="1" id="KW-0547">Nucleotide-binding</keyword>
<evidence type="ECO:0000256" key="3">
    <source>
        <dbReference type="ARBA" id="ARBA00022806"/>
    </source>
</evidence>